<protein>
    <submittedName>
        <fullName evidence="1">DUF1905 domain-containing protein</fullName>
    </submittedName>
</protein>
<dbReference type="Gene3D" id="2.40.30.100">
    <property type="entry name" value="AF2212/PG0164-like"/>
    <property type="match status" value="1"/>
</dbReference>
<reference evidence="1 2" key="1">
    <citation type="submission" date="2019-03" db="EMBL/GenBank/DDBJ databases">
        <title>Dyadobacter AR-3-6 sp. nov., isolated from arctic soil.</title>
        <authorList>
            <person name="Chaudhary D.K."/>
        </authorList>
    </citation>
    <scope>NUCLEOTIDE SEQUENCE [LARGE SCALE GENOMIC DNA]</scope>
    <source>
        <strain evidence="1 2">AR-3-6</strain>
    </source>
</reference>
<name>A0A4R5D4P5_9BACT</name>
<keyword evidence="2" id="KW-1185">Reference proteome</keyword>
<dbReference type="Proteomes" id="UP000294850">
    <property type="component" value="Unassembled WGS sequence"/>
</dbReference>
<dbReference type="AlphaFoldDB" id="A0A4R5D4P5"/>
<comment type="caution">
    <text evidence="1">The sequence shown here is derived from an EMBL/GenBank/DDBJ whole genome shotgun (WGS) entry which is preliminary data.</text>
</comment>
<gene>
    <name evidence="1" type="ORF">E0F88_32545</name>
</gene>
<dbReference type="EMBL" id="SMFL01000026">
    <property type="protein sequence ID" value="TDE08389.1"/>
    <property type="molecule type" value="Genomic_DNA"/>
</dbReference>
<sequence>MENAVSFHSVLERFAKKGGEFYMIVPDEVARQFVTGRKPGRVRCRLNDQIDFQCAIRPMATGAFYINLANEIRKKAKIVLSDKLSATVVKDDSEYGRDMPIELTELLEQDPEGFELFQNLLASHQRGIIHYVDSAKSVQLRIDRAVKMINRLKI</sequence>
<evidence type="ECO:0000313" key="1">
    <source>
        <dbReference type="EMBL" id="TDE08389.1"/>
    </source>
</evidence>
<dbReference type="RefSeq" id="WP_131962818.1">
    <property type="nucleotide sequence ID" value="NZ_SMFL01000026.1"/>
</dbReference>
<dbReference type="Pfam" id="PF08922">
    <property type="entry name" value="DUF1905"/>
    <property type="match status" value="1"/>
</dbReference>
<dbReference type="SUPFAM" id="SSF141694">
    <property type="entry name" value="AF2212/PG0164-like"/>
    <property type="match status" value="1"/>
</dbReference>
<accession>A0A4R5D4P5</accession>
<dbReference type="InterPro" id="IPR015018">
    <property type="entry name" value="DUF1905"/>
</dbReference>
<organism evidence="1 2">
    <name type="scientific">Dyadobacter psychrotolerans</name>
    <dbReference type="NCBI Taxonomy" id="2541721"/>
    <lineage>
        <taxon>Bacteria</taxon>
        <taxon>Pseudomonadati</taxon>
        <taxon>Bacteroidota</taxon>
        <taxon>Cytophagia</taxon>
        <taxon>Cytophagales</taxon>
        <taxon>Spirosomataceae</taxon>
        <taxon>Dyadobacter</taxon>
    </lineage>
</organism>
<proteinExistence type="predicted"/>
<dbReference type="Pfam" id="PF13376">
    <property type="entry name" value="OmdA"/>
    <property type="match status" value="1"/>
</dbReference>
<dbReference type="InterPro" id="IPR037079">
    <property type="entry name" value="AF2212/PG0164-like_sf"/>
</dbReference>
<evidence type="ECO:0000313" key="2">
    <source>
        <dbReference type="Proteomes" id="UP000294850"/>
    </source>
</evidence>
<dbReference type="OrthoDB" id="959664at2"/>